<evidence type="ECO:0000313" key="17">
    <source>
        <dbReference type="Proteomes" id="UP000268007"/>
    </source>
</evidence>
<evidence type="ECO:0000256" key="13">
    <source>
        <dbReference type="SAM" id="Phobius"/>
    </source>
</evidence>
<dbReference type="CDD" id="cd00082">
    <property type="entry name" value="HisKA"/>
    <property type="match status" value="1"/>
</dbReference>
<dbReference type="EMBL" id="RBKU01000001">
    <property type="protein sequence ID" value="RKR81742.1"/>
    <property type="molecule type" value="Genomic_DNA"/>
</dbReference>
<evidence type="ECO:0000256" key="7">
    <source>
        <dbReference type="ARBA" id="ARBA00022741"/>
    </source>
</evidence>
<dbReference type="InterPro" id="IPR036097">
    <property type="entry name" value="HisK_dim/P_sf"/>
</dbReference>
<dbReference type="InterPro" id="IPR036890">
    <property type="entry name" value="HATPase_C_sf"/>
</dbReference>
<proteinExistence type="predicted"/>
<dbReference type="PROSITE" id="PS50109">
    <property type="entry name" value="HIS_KIN"/>
    <property type="match status" value="1"/>
</dbReference>
<sequence length="475" mass="53549">MPDFRKLYFNNDSSVAKGPFYIKYGVPLLLTVLVTIIKIEFINYVGYQTPFLLYFGIVIIASRYFGRGPAIGVTLLSGVLANVFFIVPYNAFSPNPEAIAQLLLFVIECGLLIVLSNALTKAFTLNSEKDLRFRALVEQSSEGIITINAGGHITYCSPSVQKIIGYTDEEFINLPSWQLLHPNEALEIKEQFYRFAAHPGKHITMQHRMKHKNGHWIWIESKMTNLLGERPINAIIANFTDINSRITDDKIREDFISIASHELKTPLTSLKAYTQVLQSRFKDGTDQTSLSIINKIEMQVSKVIQMVTNLLDVTSLQQKKLVLNVRPFEFNMLVTEIVDSLQQTTKKHVISTNLNDNASVLGDRERISQVIINLISNAIKYSPDADEINVSSQVEGDKIKVMVHDKGIGIPQKEIDKIFARFYRADGESRKNFQGLGLGLFICAQIIELHNGKIGVESTENQGSTFWFSLPLKSQ</sequence>
<dbReference type="GO" id="GO:0000155">
    <property type="term" value="F:phosphorelay sensor kinase activity"/>
    <property type="evidence" value="ECO:0007669"/>
    <property type="project" value="InterPro"/>
</dbReference>
<evidence type="ECO:0000256" key="3">
    <source>
        <dbReference type="ARBA" id="ARBA00012438"/>
    </source>
</evidence>
<evidence type="ECO:0000256" key="6">
    <source>
        <dbReference type="ARBA" id="ARBA00022692"/>
    </source>
</evidence>
<feature type="domain" description="Histidine kinase" evidence="14">
    <location>
        <begin position="258"/>
        <end position="474"/>
    </location>
</feature>
<accession>A0A495IYU4</accession>
<evidence type="ECO:0000256" key="5">
    <source>
        <dbReference type="ARBA" id="ARBA00022679"/>
    </source>
</evidence>
<keyword evidence="6 13" id="KW-0812">Transmembrane</keyword>
<dbReference type="InterPro" id="IPR003661">
    <property type="entry name" value="HisK_dim/P_dom"/>
</dbReference>
<dbReference type="InterPro" id="IPR003594">
    <property type="entry name" value="HATPase_dom"/>
</dbReference>
<feature type="transmembrane region" description="Helical" evidence="13">
    <location>
        <begin position="73"/>
        <end position="92"/>
    </location>
</feature>
<keyword evidence="4" id="KW-0597">Phosphoprotein</keyword>
<comment type="catalytic activity">
    <reaction evidence="1">
        <text>ATP + protein L-histidine = ADP + protein N-phospho-L-histidine.</text>
        <dbReference type="EC" id="2.7.13.3"/>
    </reaction>
</comment>
<dbReference type="SUPFAM" id="SSF47384">
    <property type="entry name" value="Homodimeric domain of signal transducing histidine kinase"/>
    <property type="match status" value="1"/>
</dbReference>
<dbReference type="InterPro" id="IPR025201">
    <property type="entry name" value="KdpD_TM"/>
</dbReference>
<evidence type="ECO:0000256" key="10">
    <source>
        <dbReference type="ARBA" id="ARBA00022989"/>
    </source>
</evidence>
<evidence type="ECO:0000313" key="16">
    <source>
        <dbReference type="EMBL" id="RKR81742.1"/>
    </source>
</evidence>
<dbReference type="AlphaFoldDB" id="A0A495IYU4"/>
<dbReference type="InterPro" id="IPR050351">
    <property type="entry name" value="BphY/WalK/GraS-like"/>
</dbReference>
<comment type="caution">
    <text evidence="16">The sequence shown here is derived from an EMBL/GenBank/DDBJ whole genome shotgun (WGS) entry which is preliminary data.</text>
</comment>
<dbReference type="SMART" id="SM00387">
    <property type="entry name" value="HATPase_c"/>
    <property type="match status" value="1"/>
</dbReference>
<feature type="transmembrane region" description="Helical" evidence="13">
    <location>
        <begin position="21"/>
        <end position="39"/>
    </location>
</feature>
<dbReference type="EC" id="2.7.13.3" evidence="3"/>
<dbReference type="Pfam" id="PF08447">
    <property type="entry name" value="PAS_3"/>
    <property type="match status" value="1"/>
</dbReference>
<dbReference type="PANTHER" id="PTHR42878:SF7">
    <property type="entry name" value="SENSOR HISTIDINE KINASE GLRK"/>
    <property type="match status" value="1"/>
</dbReference>
<keyword evidence="10 13" id="KW-1133">Transmembrane helix</keyword>
<comment type="subcellular location">
    <subcellularLocation>
        <location evidence="2">Membrane</location>
        <topology evidence="2">Multi-pass membrane protein</topology>
    </subcellularLocation>
</comment>
<dbReference type="Gene3D" id="3.30.450.20">
    <property type="entry name" value="PAS domain"/>
    <property type="match status" value="1"/>
</dbReference>
<dbReference type="Gene3D" id="1.20.120.620">
    <property type="entry name" value="Backbone structure of the membrane domain of e. Coli histidine kinase receptor kdpd"/>
    <property type="match status" value="1"/>
</dbReference>
<dbReference type="CDD" id="cd00130">
    <property type="entry name" value="PAS"/>
    <property type="match status" value="1"/>
</dbReference>
<dbReference type="PROSITE" id="PS50112">
    <property type="entry name" value="PAS"/>
    <property type="match status" value="1"/>
</dbReference>
<dbReference type="SUPFAM" id="SSF55874">
    <property type="entry name" value="ATPase domain of HSP90 chaperone/DNA topoisomerase II/histidine kinase"/>
    <property type="match status" value="1"/>
</dbReference>
<evidence type="ECO:0000256" key="1">
    <source>
        <dbReference type="ARBA" id="ARBA00000085"/>
    </source>
</evidence>
<dbReference type="InterPro" id="IPR013655">
    <property type="entry name" value="PAS_fold_3"/>
</dbReference>
<dbReference type="InterPro" id="IPR035965">
    <property type="entry name" value="PAS-like_dom_sf"/>
</dbReference>
<evidence type="ECO:0000259" key="15">
    <source>
        <dbReference type="PROSITE" id="PS50112"/>
    </source>
</evidence>
<evidence type="ECO:0000256" key="2">
    <source>
        <dbReference type="ARBA" id="ARBA00004141"/>
    </source>
</evidence>
<dbReference type="GO" id="GO:0005524">
    <property type="term" value="F:ATP binding"/>
    <property type="evidence" value="ECO:0007669"/>
    <property type="project" value="UniProtKB-KW"/>
</dbReference>
<evidence type="ECO:0000256" key="12">
    <source>
        <dbReference type="ARBA" id="ARBA00023136"/>
    </source>
</evidence>
<dbReference type="InterPro" id="IPR004358">
    <property type="entry name" value="Sig_transdc_His_kin-like_C"/>
</dbReference>
<dbReference type="Pfam" id="PF00512">
    <property type="entry name" value="HisKA"/>
    <property type="match status" value="1"/>
</dbReference>
<evidence type="ECO:0000256" key="9">
    <source>
        <dbReference type="ARBA" id="ARBA00022840"/>
    </source>
</evidence>
<keyword evidence="8" id="KW-0418">Kinase</keyword>
<dbReference type="GO" id="GO:0030295">
    <property type="term" value="F:protein kinase activator activity"/>
    <property type="evidence" value="ECO:0007669"/>
    <property type="project" value="TreeGrafter"/>
</dbReference>
<reference evidence="16 17" key="1">
    <citation type="submission" date="2018-10" db="EMBL/GenBank/DDBJ databases">
        <title>Genomic Encyclopedia of Archaeal and Bacterial Type Strains, Phase II (KMG-II): from individual species to whole genera.</title>
        <authorList>
            <person name="Goeker M."/>
        </authorList>
    </citation>
    <scope>NUCLEOTIDE SEQUENCE [LARGE SCALE GENOMIC DNA]</scope>
    <source>
        <strain evidence="16 17">DSM 18602</strain>
    </source>
</reference>
<dbReference type="NCBIfam" id="TIGR00229">
    <property type="entry name" value="sensory_box"/>
    <property type="match status" value="1"/>
</dbReference>
<evidence type="ECO:0000259" key="14">
    <source>
        <dbReference type="PROSITE" id="PS50109"/>
    </source>
</evidence>
<dbReference type="RefSeq" id="WP_121197417.1">
    <property type="nucleotide sequence ID" value="NZ_RBKU01000001.1"/>
</dbReference>
<dbReference type="Gene3D" id="1.10.287.130">
    <property type="match status" value="1"/>
</dbReference>
<dbReference type="Proteomes" id="UP000268007">
    <property type="component" value="Unassembled WGS sequence"/>
</dbReference>
<name>A0A495IYU4_9SPHI</name>
<gene>
    <name evidence="16" type="ORF">BDD43_1893</name>
</gene>
<keyword evidence="7" id="KW-0547">Nucleotide-binding</keyword>
<dbReference type="CDD" id="cd16922">
    <property type="entry name" value="HATPase_EvgS-ArcB-TorS-like"/>
    <property type="match status" value="1"/>
</dbReference>
<keyword evidence="17" id="KW-1185">Reference proteome</keyword>
<keyword evidence="5" id="KW-0808">Transferase</keyword>
<dbReference type="InterPro" id="IPR000014">
    <property type="entry name" value="PAS"/>
</dbReference>
<dbReference type="FunFam" id="3.30.565.10:FF:000006">
    <property type="entry name" value="Sensor histidine kinase WalK"/>
    <property type="match status" value="1"/>
</dbReference>
<dbReference type="GO" id="GO:0007234">
    <property type="term" value="P:osmosensory signaling via phosphorelay pathway"/>
    <property type="evidence" value="ECO:0007669"/>
    <property type="project" value="TreeGrafter"/>
</dbReference>
<keyword evidence="11" id="KW-0902">Two-component regulatory system</keyword>
<dbReference type="InterPro" id="IPR038318">
    <property type="entry name" value="KdpD_sf"/>
</dbReference>
<feature type="transmembrane region" description="Helical" evidence="13">
    <location>
        <begin position="45"/>
        <end position="66"/>
    </location>
</feature>
<dbReference type="GO" id="GO:0000156">
    <property type="term" value="F:phosphorelay response regulator activity"/>
    <property type="evidence" value="ECO:0007669"/>
    <property type="project" value="TreeGrafter"/>
</dbReference>
<evidence type="ECO:0000256" key="8">
    <source>
        <dbReference type="ARBA" id="ARBA00022777"/>
    </source>
</evidence>
<evidence type="ECO:0000256" key="11">
    <source>
        <dbReference type="ARBA" id="ARBA00023012"/>
    </source>
</evidence>
<dbReference type="SMART" id="SM00091">
    <property type="entry name" value="PAS"/>
    <property type="match status" value="1"/>
</dbReference>
<dbReference type="InterPro" id="IPR005467">
    <property type="entry name" value="His_kinase_dom"/>
</dbReference>
<dbReference type="PRINTS" id="PR00344">
    <property type="entry name" value="BCTRLSENSOR"/>
</dbReference>
<evidence type="ECO:0000256" key="4">
    <source>
        <dbReference type="ARBA" id="ARBA00022553"/>
    </source>
</evidence>
<dbReference type="Gene3D" id="3.30.565.10">
    <property type="entry name" value="Histidine kinase-like ATPase, C-terminal domain"/>
    <property type="match status" value="1"/>
</dbReference>
<keyword evidence="12 13" id="KW-0472">Membrane</keyword>
<feature type="transmembrane region" description="Helical" evidence="13">
    <location>
        <begin position="98"/>
        <end position="119"/>
    </location>
</feature>
<protein>
    <recommendedName>
        <fullName evidence="3">histidine kinase</fullName>
        <ecNumber evidence="3">2.7.13.3</ecNumber>
    </recommendedName>
</protein>
<dbReference type="OrthoDB" id="9813151at2"/>
<keyword evidence="9" id="KW-0067">ATP-binding</keyword>
<feature type="domain" description="PAS" evidence="15">
    <location>
        <begin position="129"/>
        <end position="199"/>
    </location>
</feature>
<dbReference type="Pfam" id="PF02518">
    <property type="entry name" value="HATPase_c"/>
    <property type="match status" value="1"/>
</dbReference>
<dbReference type="SUPFAM" id="SSF55785">
    <property type="entry name" value="PYP-like sensor domain (PAS domain)"/>
    <property type="match status" value="1"/>
</dbReference>
<organism evidence="16 17">
    <name type="scientific">Mucilaginibacter gracilis</name>
    <dbReference type="NCBI Taxonomy" id="423350"/>
    <lineage>
        <taxon>Bacteria</taxon>
        <taxon>Pseudomonadati</taxon>
        <taxon>Bacteroidota</taxon>
        <taxon>Sphingobacteriia</taxon>
        <taxon>Sphingobacteriales</taxon>
        <taxon>Sphingobacteriaceae</taxon>
        <taxon>Mucilaginibacter</taxon>
    </lineage>
</organism>
<dbReference type="PANTHER" id="PTHR42878">
    <property type="entry name" value="TWO-COMPONENT HISTIDINE KINASE"/>
    <property type="match status" value="1"/>
</dbReference>
<dbReference type="SMART" id="SM00388">
    <property type="entry name" value="HisKA"/>
    <property type="match status" value="1"/>
</dbReference>
<dbReference type="Pfam" id="PF13493">
    <property type="entry name" value="DUF4118"/>
    <property type="match status" value="1"/>
</dbReference>
<dbReference type="GO" id="GO:0016020">
    <property type="term" value="C:membrane"/>
    <property type="evidence" value="ECO:0007669"/>
    <property type="project" value="UniProtKB-SubCell"/>
</dbReference>